<evidence type="ECO:0000313" key="2">
    <source>
        <dbReference type="Proteomes" id="UP000198211"/>
    </source>
</evidence>
<proteinExistence type="predicted"/>
<gene>
    <name evidence="1" type="ORF">PHMEG_00041497</name>
</gene>
<protein>
    <submittedName>
        <fullName evidence="1">Uncharacterized protein</fullName>
    </submittedName>
</protein>
<dbReference type="AlphaFoldDB" id="A0A225UAX1"/>
<evidence type="ECO:0000313" key="1">
    <source>
        <dbReference type="EMBL" id="OWY90387.1"/>
    </source>
</evidence>
<name>A0A225UAX1_9STRA</name>
<dbReference type="OrthoDB" id="146160at2759"/>
<accession>A0A225UAX1</accession>
<dbReference type="Proteomes" id="UP000198211">
    <property type="component" value="Unassembled WGS sequence"/>
</dbReference>
<keyword evidence="2" id="KW-1185">Reference proteome</keyword>
<reference evidence="2" key="1">
    <citation type="submission" date="2017-03" db="EMBL/GenBank/DDBJ databases">
        <title>Phytopthora megakarya and P. palmivora, two closely related causual agents of cacao black pod achieved similar genome size and gene model numbers by different mechanisms.</title>
        <authorList>
            <person name="Ali S."/>
            <person name="Shao J."/>
            <person name="Larry D.J."/>
            <person name="Kronmiller B."/>
            <person name="Shen D."/>
            <person name="Strem M.D."/>
            <person name="Melnick R.L."/>
            <person name="Guiltinan M.J."/>
            <person name="Tyler B.M."/>
            <person name="Meinhardt L.W."/>
            <person name="Bailey B.A."/>
        </authorList>
    </citation>
    <scope>NUCLEOTIDE SEQUENCE [LARGE SCALE GENOMIC DNA]</scope>
    <source>
        <strain evidence="2">zdho120</strain>
    </source>
</reference>
<sequence length="216" mass="25362">MEQWGFIVPWCESLKHHIQNSEYEETEEYDWSKEALVLTVNISIRDTEVENEINNFRQEFQRVQEAVALLAAVKHVDYFWGNGLELPYGKKLERIAMAEKEIERQWKQYNQNAREETLAIEDLRCKFVLEPITLHLIETVLTAELAQTLTNLIEDNVWFSLLEVTIPIDRVSGINEFVSRKSFGLLIRRMFDSKESNLLHISITILTASKIHNLIR</sequence>
<dbReference type="EMBL" id="NBNE01023071">
    <property type="protein sequence ID" value="OWY90387.1"/>
    <property type="molecule type" value="Genomic_DNA"/>
</dbReference>
<comment type="caution">
    <text evidence="1">The sequence shown here is derived from an EMBL/GenBank/DDBJ whole genome shotgun (WGS) entry which is preliminary data.</text>
</comment>
<organism evidence="1 2">
    <name type="scientific">Phytophthora megakarya</name>
    <dbReference type="NCBI Taxonomy" id="4795"/>
    <lineage>
        <taxon>Eukaryota</taxon>
        <taxon>Sar</taxon>
        <taxon>Stramenopiles</taxon>
        <taxon>Oomycota</taxon>
        <taxon>Peronosporomycetes</taxon>
        <taxon>Peronosporales</taxon>
        <taxon>Peronosporaceae</taxon>
        <taxon>Phytophthora</taxon>
    </lineage>
</organism>